<dbReference type="GeneID" id="24437519"/>
<evidence type="ECO:0000313" key="1">
    <source>
        <dbReference type="EMBL" id="EWS75678.1"/>
    </source>
</evidence>
<protein>
    <submittedName>
        <fullName evidence="1">Uncharacterized protein</fullName>
    </submittedName>
</protein>
<dbReference type="EMBL" id="GG662793">
    <property type="protein sequence ID" value="EWS75678.1"/>
    <property type="molecule type" value="Genomic_DNA"/>
</dbReference>
<accession>W7XFP7</accession>
<reference evidence="2" key="1">
    <citation type="journal article" date="2006" name="PLoS Biol.">
        <title>Macronuclear genome sequence of the ciliate Tetrahymena thermophila, a model eukaryote.</title>
        <authorList>
            <person name="Eisen J.A."/>
            <person name="Coyne R.S."/>
            <person name="Wu M."/>
            <person name="Wu D."/>
            <person name="Thiagarajan M."/>
            <person name="Wortman J.R."/>
            <person name="Badger J.H."/>
            <person name="Ren Q."/>
            <person name="Amedeo P."/>
            <person name="Jones K.M."/>
            <person name="Tallon L.J."/>
            <person name="Delcher A.L."/>
            <person name="Salzberg S.L."/>
            <person name="Silva J.C."/>
            <person name="Haas B.J."/>
            <person name="Majoros W.H."/>
            <person name="Farzad M."/>
            <person name="Carlton J.M."/>
            <person name="Smith R.K. Jr."/>
            <person name="Garg J."/>
            <person name="Pearlman R.E."/>
            <person name="Karrer K.M."/>
            <person name="Sun L."/>
            <person name="Manning G."/>
            <person name="Elde N.C."/>
            <person name="Turkewitz A.P."/>
            <person name="Asai D.J."/>
            <person name="Wilkes D.E."/>
            <person name="Wang Y."/>
            <person name="Cai H."/>
            <person name="Collins K."/>
            <person name="Stewart B.A."/>
            <person name="Lee S.R."/>
            <person name="Wilamowska K."/>
            <person name="Weinberg Z."/>
            <person name="Ruzzo W.L."/>
            <person name="Wloga D."/>
            <person name="Gaertig J."/>
            <person name="Frankel J."/>
            <person name="Tsao C.-C."/>
            <person name="Gorovsky M.A."/>
            <person name="Keeling P.J."/>
            <person name="Waller R.F."/>
            <person name="Patron N.J."/>
            <person name="Cherry J.M."/>
            <person name="Stover N.A."/>
            <person name="Krieger C.J."/>
            <person name="del Toro C."/>
            <person name="Ryder H.F."/>
            <person name="Williamson S.C."/>
            <person name="Barbeau R.A."/>
            <person name="Hamilton E.P."/>
            <person name="Orias E."/>
        </authorList>
    </citation>
    <scope>NUCLEOTIDE SEQUENCE [LARGE SCALE GENOMIC DNA]</scope>
    <source>
        <strain evidence="2">SB210</strain>
    </source>
</reference>
<dbReference type="KEGG" id="tet:TTHERM_000146187"/>
<gene>
    <name evidence="1" type="ORF">TTHERM_000146187</name>
</gene>
<dbReference type="AlphaFoldDB" id="W7XFP7"/>
<name>W7XFP7_TETTS</name>
<evidence type="ECO:0000313" key="2">
    <source>
        <dbReference type="Proteomes" id="UP000009168"/>
    </source>
</evidence>
<dbReference type="RefSeq" id="XP_012651824.1">
    <property type="nucleotide sequence ID" value="XM_012796370.1"/>
</dbReference>
<dbReference type="Proteomes" id="UP000009168">
    <property type="component" value="Unassembled WGS sequence"/>
</dbReference>
<dbReference type="InParanoid" id="W7XFP7"/>
<organism evidence="1 2">
    <name type="scientific">Tetrahymena thermophila (strain SB210)</name>
    <dbReference type="NCBI Taxonomy" id="312017"/>
    <lineage>
        <taxon>Eukaryota</taxon>
        <taxon>Sar</taxon>
        <taxon>Alveolata</taxon>
        <taxon>Ciliophora</taxon>
        <taxon>Intramacronucleata</taxon>
        <taxon>Oligohymenophorea</taxon>
        <taxon>Hymenostomatida</taxon>
        <taxon>Tetrahymenina</taxon>
        <taxon>Tetrahymenidae</taxon>
        <taxon>Tetrahymena</taxon>
    </lineage>
</organism>
<sequence>MSSKNCISKIKPLGQVTFQTRLPSNVYNSIVEVNKQTYLYSSSIANKQLESRYSEVIVQRIYKLLKEYMWNSAFYILQPKVEPALMQNKAAFVKIDQSLFQEIFRFKFSAIILLPYTQIV</sequence>
<keyword evidence="2" id="KW-1185">Reference proteome</keyword>
<proteinExistence type="predicted"/>